<proteinExistence type="predicted"/>
<name>K3W9F5_GLOUD</name>
<dbReference type="AlphaFoldDB" id="K3W9F5"/>
<dbReference type="VEuPathDB" id="FungiDB:PYU1_G001596"/>
<dbReference type="EMBL" id="GL376626">
    <property type="status" value="NOT_ANNOTATED_CDS"/>
    <property type="molecule type" value="Genomic_DNA"/>
</dbReference>
<dbReference type="Proteomes" id="UP000019132">
    <property type="component" value="Unassembled WGS sequence"/>
</dbReference>
<reference evidence="2" key="2">
    <citation type="submission" date="2010-04" db="EMBL/GenBank/DDBJ databases">
        <authorList>
            <person name="Buell R."/>
            <person name="Hamilton J."/>
            <person name="Hostetler J."/>
        </authorList>
    </citation>
    <scope>NUCLEOTIDE SEQUENCE [LARGE SCALE GENOMIC DNA]</scope>
    <source>
        <strain evidence="2">DAOM:BR144</strain>
    </source>
</reference>
<organism evidence="1 2">
    <name type="scientific">Globisporangium ultimum (strain ATCC 200006 / CBS 805.95 / DAOM BR144)</name>
    <name type="common">Pythium ultimum</name>
    <dbReference type="NCBI Taxonomy" id="431595"/>
    <lineage>
        <taxon>Eukaryota</taxon>
        <taxon>Sar</taxon>
        <taxon>Stramenopiles</taxon>
        <taxon>Oomycota</taxon>
        <taxon>Peronosporomycetes</taxon>
        <taxon>Pythiales</taxon>
        <taxon>Pythiaceae</taxon>
        <taxon>Globisporangium</taxon>
    </lineage>
</organism>
<evidence type="ECO:0000313" key="2">
    <source>
        <dbReference type="Proteomes" id="UP000019132"/>
    </source>
</evidence>
<evidence type="ECO:0000313" key="1">
    <source>
        <dbReference type="EnsemblProtists" id="PYU1_T001596"/>
    </source>
</evidence>
<sequence length="180" mass="20191">MPFDFQSVCDVIWQCFRNEAVSGSEPGDDVVLPTEDNLVFTKKTIAMESSSDQGRREIKLSIRVITKRFVSKDRMVLCSEGKTTWPRGVIEGTDGLQMREKSWIVVKPMPSSGSMRMCVTQQCTHMSPSDGAGAVLAFPEQMNKVKMSVIPKYQQIIGGYYQCIENSLLDKQVVTTRLVL</sequence>
<dbReference type="InParanoid" id="K3W9F5"/>
<accession>K3W9F5</accession>
<reference evidence="2" key="1">
    <citation type="journal article" date="2010" name="Genome Biol.">
        <title>Genome sequence of the necrotrophic plant pathogen Pythium ultimum reveals original pathogenicity mechanisms and effector repertoire.</title>
        <authorList>
            <person name="Levesque C.A."/>
            <person name="Brouwer H."/>
            <person name="Cano L."/>
            <person name="Hamilton J.P."/>
            <person name="Holt C."/>
            <person name="Huitema E."/>
            <person name="Raffaele S."/>
            <person name="Robideau G.P."/>
            <person name="Thines M."/>
            <person name="Win J."/>
            <person name="Zerillo M.M."/>
            <person name="Beakes G.W."/>
            <person name="Boore J.L."/>
            <person name="Busam D."/>
            <person name="Dumas B."/>
            <person name="Ferriera S."/>
            <person name="Fuerstenberg S.I."/>
            <person name="Gachon C.M."/>
            <person name="Gaulin E."/>
            <person name="Govers F."/>
            <person name="Grenville-Briggs L."/>
            <person name="Horner N."/>
            <person name="Hostetler J."/>
            <person name="Jiang R.H."/>
            <person name="Johnson J."/>
            <person name="Krajaejun T."/>
            <person name="Lin H."/>
            <person name="Meijer H.J."/>
            <person name="Moore B."/>
            <person name="Morris P."/>
            <person name="Phuntmart V."/>
            <person name="Puiu D."/>
            <person name="Shetty J."/>
            <person name="Stajich J.E."/>
            <person name="Tripathy S."/>
            <person name="Wawra S."/>
            <person name="van West P."/>
            <person name="Whitty B.R."/>
            <person name="Coutinho P.M."/>
            <person name="Henrissat B."/>
            <person name="Martin F."/>
            <person name="Thomas P.D."/>
            <person name="Tyler B.M."/>
            <person name="De Vries R.P."/>
            <person name="Kamoun S."/>
            <person name="Yandell M."/>
            <person name="Tisserat N."/>
            <person name="Buell C.R."/>
        </authorList>
    </citation>
    <scope>NUCLEOTIDE SEQUENCE</scope>
    <source>
        <strain evidence="2">DAOM:BR144</strain>
    </source>
</reference>
<keyword evidence="2" id="KW-1185">Reference proteome</keyword>
<dbReference type="EnsemblProtists" id="PYU1_T001596">
    <property type="protein sequence ID" value="PYU1_T001596"/>
    <property type="gene ID" value="PYU1_G001596"/>
</dbReference>
<dbReference type="HOGENOM" id="CLU_1499219_0_0_1"/>
<protein>
    <submittedName>
        <fullName evidence="1">Uncharacterized protein</fullName>
    </submittedName>
</protein>
<reference evidence="1" key="3">
    <citation type="submission" date="2015-02" db="UniProtKB">
        <authorList>
            <consortium name="EnsemblProtists"/>
        </authorList>
    </citation>
    <scope>IDENTIFICATION</scope>
    <source>
        <strain evidence="1">DAOM BR144</strain>
    </source>
</reference>